<dbReference type="InterPro" id="IPR001967">
    <property type="entry name" value="Peptidase_S11_N"/>
</dbReference>
<dbReference type="EMBL" id="JACYXJ010000005">
    <property type="protein sequence ID" value="MBD8877551.1"/>
    <property type="molecule type" value="Genomic_DNA"/>
</dbReference>
<evidence type="ECO:0000256" key="7">
    <source>
        <dbReference type="RuleBase" id="RU004016"/>
    </source>
</evidence>
<dbReference type="InterPro" id="IPR018044">
    <property type="entry name" value="Peptidase_S11"/>
</dbReference>
<keyword evidence="5" id="KW-0573">Peptidoglycan synthesis</keyword>
<keyword evidence="6" id="KW-0961">Cell wall biogenesis/degradation</keyword>
<evidence type="ECO:0000256" key="5">
    <source>
        <dbReference type="ARBA" id="ARBA00022984"/>
    </source>
</evidence>
<evidence type="ECO:0000256" key="4">
    <source>
        <dbReference type="ARBA" id="ARBA00022960"/>
    </source>
</evidence>
<evidence type="ECO:0000256" key="6">
    <source>
        <dbReference type="ARBA" id="ARBA00023316"/>
    </source>
</evidence>
<feature type="region of interest" description="Disordered" evidence="8">
    <location>
        <begin position="484"/>
        <end position="517"/>
    </location>
</feature>
<dbReference type="PRINTS" id="PR00725">
    <property type="entry name" value="DADACBPTASE1"/>
</dbReference>
<reference evidence="10 11" key="1">
    <citation type="submission" date="2020-09" db="EMBL/GenBank/DDBJ databases">
        <title>The genome sequence of type strain Labrenzia polysiphoniae KACC 19711.</title>
        <authorList>
            <person name="Liu Y."/>
        </authorList>
    </citation>
    <scope>NUCLEOTIDE SEQUENCE [LARGE SCALE GENOMIC DNA]</scope>
    <source>
        <strain evidence="10 11">KACC 19711</strain>
    </source>
</reference>
<name>A0ABR9CF56_9HYPH</name>
<accession>A0ABR9CF56</accession>
<keyword evidence="10" id="KW-0645">Protease</keyword>
<evidence type="ECO:0000256" key="8">
    <source>
        <dbReference type="SAM" id="MobiDB-lite"/>
    </source>
</evidence>
<sequence length="517" mass="54676">MFGELAVTTNVKANFLQSDDGIGYAYAQHGHQNLGFWASTSEGIVFASLFCQILRRFGLLSLLLVSSAGFGPALADIGAYIVVDAKTGSVLDEKDATRKWYPASLTKMMTAYVAFKAVREGHATLTSAVTQSQNSLSEPPSKMGFKVGTQLTLDAALKIILIKSANDVAVAIGEAIAGSEAGFIAMMNAEARRLGMRDTVFVNPHGLPDNRQVSTARDMAILAMALREDFPEARSYYKHPGIKFGKKTLRSANREFLMRVPGADGMKTGYICNSGYNVAASATRRGRTIIVVVLGAASGLERIAFSRDALDKAFKKRSGRTTVTNLRGSGGNPPADRYCKRNPKPGAEGVMALYDMQDSKSSILSFSSAKKQGGILIPGLRTNSADADTPSKVESVKLPNGKIDWVKVMDRTIGPRRIAYAPITVRTGVPKGAKAPAAAGNVAAAPVALINVPLPNRHPGRAVTLPPAAEAAAGPSGAVAQTDFLKSGLATDEPAPGSLFRQGQNFAIPIPAPSPQR</sequence>
<keyword evidence="10" id="KW-0121">Carboxypeptidase</keyword>
<dbReference type="SUPFAM" id="SSF56601">
    <property type="entry name" value="beta-lactamase/transpeptidase-like"/>
    <property type="match status" value="1"/>
</dbReference>
<evidence type="ECO:0000256" key="1">
    <source>
        <dbReference type="ARBA" id="ARBA00007164"/>
    </source>
</evidence>
<dbReference type="PANTHER" id="PTHR21581">
    <property type="entry name" value="D-ALANYL-D-ALANINE CARBOXYPEPTIDASE"/>
    <property type="match status" value="1"/>
</dbReference>
<comment type="caution">
    <text evidence="10">The sequence shown here is derived from an EMBL/GenBank/DDBJ whole genome shotgun (WGS) entry which is preliminary data.</text>
</comment>
<feature type="domain" description="Peptidase S11 D-alanyl-D-alanine carboxypeptidase A N-terminal" evidence="9">
    <location>
        <begin position="78"/>
        <end position="297"/>
    </location>
</feature>
<evidence type="ECO:0000256" key="2">
    <source>
        <dbReference type="ARBA" id="ARBA00022729"/>
    </source>
</evidence>
<keyword evidence="2" id="KW-0732">Signal</keyword>
<comment type="similarity">
    <text evidence="1 7">Belongs to the peptidase S11 family.</text>
</comment>
<dbReference type="InterPro" id="IPR012338">
    <property type="entry name" value="Beta-lactam/transpept-like"/>
</dbReference>
<dbReference type="Pfam" id="PF00768">
    <property type="entry name" value="Peptidase_S11"/>
    <property type="match status" value="1"/>
</dbReference>
<keyword evidence="3" id="KW-0378">Hydrolase</keyword>
<dbReference type="GO" id="GO:0004180">
    <property type="term" value="F:carboxypeptidase activity"/>
    <property type="evidence" value="ECO:0007669"/>
    <property type="project" value="UniProtKB-KW"/>
</dbReference>
<keyword evidence="11" id="KW-1185">Reference proteome</keyword>
<gene>
    <name evidence="10" type="ORF">IG617_14735</name>
</gene>
<evidence type="ECO:0000313" key="10">
    <source>
        <dbReference type="EMBL" id="MBD8877551.1"/>
    </source>
</evidence>
<keyword evidence="4" id="KW-0133">Cell shape</keyword>
<evidence type="ECO:0000313" key="11">
    <source>
        <dbReference type="Proteomes" id="UP000615687"/>
    </source>
</evidence>
<dbReference type="PANTHER" id="PTHR21581:SF6">
    <property type="entry name" value="TRAFFICKING PROTEIN PARTICLE COMPLEX SUBUNIT 12"/>
    <property type="match status" value="1"/>
</dbReference>
<evidence type="ECO:0000259" key="9">
    <source>
        <dbReference type="Pfam" id="PF00768"/>
    </source>
</evidence>
<protein>
    <submittedName>
        <fullName evidence="10">D-alanyl-D-alanine carboxypeptidase</fullName>
    </submittedName>
</protein>
<organism evidence="10 11">
    <name type="scientific">Roseibium polysiphoniae</name>
    <dbReference type="NCBI Taxonomy" id="2571221"/>
    <lineage>
        <taxon>Bacteria</taxon>
        <taxon>Pseudomonadati</taxon>
        <taxon>Pseudomonadota</taxon>
        <taxon>Alphaproteobacteria</taxon>
        <taxon>Hyphomicrobiales</taxon>
        <taxon>Stappiaceae</taxon>
        <taxon>Roseibium</taxon>
    </lineage>
</organism>
<dbReference type="Proteomes" id="UP000615687">
    <property type="component" value="Unassembled WGS sequence"/>
</dbReference>
<evidence type="ECO:0000256" key="3">
    <source>
        <dbReference type="ARBA" id="ARBA00022801"/>
    </source>
</evidence>
<dbReference type="Gene3D" id="3.40.710.10">
    <property type="entry name" value="DD-peptidase/beta-lactamase superfamily"/>
    <property type="match status" value="1"/>
</dbReference>
<proteinExistence type="inferred from homology"/>